<dbReference type="SUPFAM" id="SSF51905">
    <property type="entry name" value="FAD/NAD(P)-binding domain"/>
    <property type="match status" value="1"/>
</dbReference>
<dbReference type="InterPro" id="IPR002938">
    <property type="entry name" value="FAD-bd"/>
</dbReference>
<dbReference type="Proteomes" id="UP000676079">
    <property type="component" value="Chromosome"/>
</dbReference>
<reference evidence="4 5" key="1">
    <citation type="submission" date="2021-05" db="EMBL/GenBank/DDBJ databases">
        <title>Direct Submission.</title>
        <authorList>
            <person name="Li K."/>
            <person name="Gao J."/>
        </authorList>
    </citation>
    <scope>NUCLEOTIDE SEQUENCE [LARGE SCALE GENOMIC DNA]</scope>
    <source>
        <strain evidence="4 5">Mg02</strain>
    </source>
</reference>
<dbReference type="GO" id="GO:0004497">
    <property type="term" value="F:monooxygenase activity"/>
    <property type="evidence" value="ECO:0007669"/>
    <property type="project" value="UniProtKB-KW"/>
</dbReference>
<dbReference type="RefSeq" id="WP_220559659.1">
    <property type="nucleotide sequence ID" value="NZ_CP074133.1"/>
</dbReference>
<evidence type="ECO:0000313" key="5">
    <source>
        <dbReference type="Proteomes" id="UP000676079"/>
    </source>
</evidence>
<protein>
    <submittedName>
        <fullName evidence="4">FAD-dependent monooxygenase</fullName>
    </submittedName>
</protein>
<name>A0ABX8BQ18_9ACTN</name>
<evidence type="ECO:0000313" key="4">
    <source>
        <dbReference type="EMBL" id="QUX24256.1"/>
    </source>
</evidence>
<sequence>MNGRALIVGGGIAGLAAARGLLDRGWEVEVRERHAGPPDIGGALGMWPPALEALDRLGLGDAVRATGSVPTAARLADPAGRTLVRLDRRAPAARLVARSALLEILAGALPAGTVRWNTPVTPEEAAAGAGGFDVVVGADGLNGAVRRGAFPAAPASRGLGTVAYRGAVPGHVATFTETWGSGRLFGVTPMDGRAANWYAAVRADLAPDRGADPVVLLRRLYGGWHAGVARVLDALPGTAVDRRTLYDLPAPASYVRGRHVLIGDAAHAMAPNLGRGACESLVDAAALARALGEAPAVARGLARYDRERRRPAARLVRASRAMSGLATATRLTGLRDGTLRTVGALLG</sequence>
<dbReference type="Gene3D" id="3.50.50.60">
    <property type="entry name" value="FAD/NAD(P)-binding domain"/>
    <property type="match status" value="1"/>
</dbReference>
<dbReference type="PANTHER" id="PTHR13789">
    <property type="entry name" value="MONOOXYGENASE"/>
    <property type="match status" value="1"/>
</dbReference>
<dbReference type="PRINTS" id="PR00420">
    <property type="entry name" value="RNGMNOXGNASE"/>
</dbReference>
<gene>
    <name evidence="4" type="ORF">KGD84_08165</name>
</gene>
<organism evidence="4 5">
    <name type="scientific">Nocardiopsis changdeensis</name>
    <dbReference type="NCBI Taxonomy" id="2831969"/>
    <lineage>
        <taxon>Bacteria</taxon>
        <taxon>Bacillati</taxon>
        <taxon>Actinomycetota</taxon>
        <taxon>Actinomycetes</taxon>
        <taxon>Streptosporangiales</taxon>
        <taxon>Nocardiopsidaceae</taxon>
        <taxon>Nocardiopsis</taxon>
    </lineage>
</organism>
<feature type="domain" description="FAD-binding" evidence="3">
    <location>
        <begin position="135"/>
        <end position="318"/>
    </location>
</feature>
<evidence type="ECO:0000256" key="2">
    <source>
        <dbReference type="ARBA" id="ARBA00023033"/>
    </source>
</evidence>
<dbReference type="Pfam" id="PF01494">
    <property type="entry name" value="FAD_binding_3"/>
    <property type="match status" value="2"/>
</dbReference>
<dbReference type="InterPro" id="IPR050493">
    <property type="entry name" value="FAD-dep_Monooxygenase_BioMet"/>
</dbReference>
<keyword evidence="1" id="KW-0560">Oxidoreductase</keyword>
<evidence type="ECO:0000256" key="1">
    <source>
        <dbReference type="ARBA" id="ARBA00023002"/>
    </source>
</evidence>
<feature type="domain" description="FAD-binding" evidence="3">
    <location>
        <begin position="5"/>
        <end position="108"/>
    </location>
</feature>
<evidence type="ECO:0000259" key="3">
    <source>
        <dbReference type="Pfam" id="PF01494"/>
    </source>
</evidence>
<dbReference type="PANTHER" id="PTHR13789:SF309">
    <property type="entry name" value="PUTATIVE (AFU_ORTHOLOGUE AFUA_6G14510)-RELATED"/>
    <property type="match status" value="1"/>
</dbReference>
<proteinExistence type="predicted"/>
<keyword evidence="2 4" id="KW-0503">Monooxygenase</keyword>
<accession>A0ABX8BQ18</accession>
<dbReference type="EMBL" id="CP074133">
    <property type="protein sequence ID" value="QUX24256.1"/>
    <property type="molecule type" value="Genomic_DNA"/>
</dbReference>
<keyword evidence="5" id="KW-1185">Reference proteome</keyword>
<dbReference type="InterPro" id="IPR036188">
    <property type="entry name" value="FAD/NAD-bd_sf"/>
</dbReference>